<dbReference type="InterPro" id="IPR012910">
    <property type="entry name" value="Plug_dom"/>
</dbReference>
<dbReference type="Proteomes" id="UP000266568">
    <property type="component" value="Unassembled WGS sequence"/>
</dbReference>
<name>A0A397NX27_9SPHN</name>
<dbReference type="InterPro" id="IPR036942">
    <property type="entry name" value="Beta-barrel_TonB_sf"/>
</dbReference>
<dbReference type="Gene3D" id="2.40.170.20">
    <property type="entry name" value="TonB-dependent receptor, beta-barrel domain"/>
    <property type="match status" value="1"/>
</dbReference>
<evidence type="ECO:0000256" key="9">
    <source>
        <dbReference type="ARBA" id="ARBA00023136"/>
    </source>
</evidence>
<dbReference type="RefSeq" id="WP_119037184.1">
    <property type="nucleotide sequence ID" value="NZ_QXDC01000004.1"/>
</dbReference>
<dbReference type="PROSITE" id="PS52016">
    <property type="entry name" value="TONB_DEPENDENT_REC_3"/>
    <property type="match status" value="1"/>
</dbReference>
<keyword evidence="13" id="KW-0732">Signal</keyword>
<evidence type="ECO:0000256" key="13">
    <source>
        <dbReference type="SAM" id="SignalP"/>
    </source>
</evidence>
<dbReference type="InterPro" id="IPR039426">
    <property type="entry name" value="TonB-dep_rcpt-like"/>
</dbReference>
<comment type="subcellular location">
    <subcellularLocation>
        <location evidence="1 11">Cell outer membrane</location>
        <topology evidence="1 11">Multi-pass membrane protein</topology>
    </subcellularLocation>
</comment>
<dbReference type="PANTHER" id="PTHR32552:SF81">
    <property type="entry name" value="TONB-DEPENDENT OUTER MEMBRANE RECEPTOR"/>
    <property type="match status" value="1"/>
</dbReference>
<proteinExistence type="inferred from homology"/>
<comment type="similarity">
    <text evidence="11 12">Belongs to the TonB-dependent receptor family.</text>
</comment>
<keyword evidence="3 11" id="KW-1134">Transmembrane beta strand</keyword>
<dbReference type="EMBL" id="QXDC01000004">
    <property type="protein sequence ID" value="RIA37951.1"/>
    <property type="molecule type" value="Genomic_DNA"/>
</dbReference>
<keyword evidence="4" id="KW-0410">Iron transport</keyword>
<evidence type="ECO:0000313" key="16">
    <source>
        <dbReference type="EMBL" id="RIA37951.1"/>
    </source>
</evidence>
<feature type="signal peptide" evidence="13">
    <location>
        <begin position="1"/>
        <end position="26"/>
    </location>
</feature>
<keyword evidence="2 11" id="KW-0813">Transport</keyword>
<accession>A0A397NX27</accession>
<evidence type="ECO:0000256" key="10">
    <source>
        <dbReference type="ARBA" id="ARBA00023237"/>
    </source>
</evidence>
<keyword evidence="5 11" id="KW-0812">Transmembrane</keyword>
<keyword evidence="16" id="KW-0675">Receptor</keyword>
<dbReference type="OrthoDB" id="9760333at2"/>
<evidence type="ECO:0000256" key="5">
    <source>
        <dbReference type="ARBA" id="ARBA00022692"/>
    </source>
</evidence>
<evidence type="ECO:0000256" key="2">
    <source>
        <dbReference type="ARBA" id="ARBA00022448"/>
    </source>
</evidence>
<feature type="domain" description="TonB-dependent receptor plug" evidence="15">
    <location>
        <begin position="60"/>
        <end position="166"/>
    </location>
</feature>
<evidence type="ECO:0000313" key="17">
    <source>
        <dbReference type="Proteomes" id="UP000266568"/>
    </source>
</evidence>
<protein>
    <submittedName>
        <fullName evidence="16">Iron complex outermembrane receptor protein</fullName>
    </submittedName>
</protein>
<keyword evidence="9 11" id="KW-0472">Membrane</keyword>
<evidence type="ECO:0000256" key="6">
    <source>
        <dbReference type="ARBA" id="ARBA00023004"/>
    </source>
</evidence>
<evidence type="ECO:0000259" key="15">
    <source>
        <dbReference type="Pfam" id="PF07715"/>
    </source>
</evidence>
<evidence type="ECO:0000256" key="1">
    <source>
        <dbReference type="ARBA" id="ARBA00004571"/>
    </source>
</evidence>
<dbReference type="SUPFAM" id="SSF56935">
    <property type="entry name" value="Porins"/>
    <property type="match status" value="1"/>
</dbReference>
<keyword evidence="10 11" id="KW-0998">Cell outer membrane</keyword>
<feature type="chain" id="PRO_5017204184" evidence="13">
    <location>
        <begin position="27"/>
        <end position="731"/>
    </location>
</feature>
<comment type="caution">
    <text evidence="16">The sequence shown here is derived from an EMBL/GenBank/DDBJ whole genome shotgun (WGS) entry which is preliminary data.</text>
</comment>
<dbReference type="AlphaFoldDB" id="A0A397NX27"/>
<keyword evidence="17" id="KW-1185">Reference proteome</keyword>
<dbReference type="GO" id="GO:0009279">
    <property type="term" value="C:cell outer membrane"/>
    <property type="evidence" value="ECO:0007669"/>
    <property type="project" value="UniProtKB-SubCell"/>
</dbReference>
<dbReference type="Pfam" id="PF00593">
    <property type="entry name" value="TonB_dep_Rec_b-barrel"/>
    <property type="match status" value="1"/>
</dbReference>
<evidence type="ECO:0000256" key="4">
    <source>
        <dbReference type="ARBA" id="ARBA00022496"/>
    </source>
</evidence>
<keyword evidence="7" id="KW-0406">Ion transport</keyword>
<keyword evidence="6" id="KW-0408">Iron</keyword>
<dbReference type="PANTHER" id="PTHR32552">
    <property type="entry name" value="FERRICHROME IRON RECEPTOR-RELATED"/>
    <property type="match status" value="1"/>
</dbReference>
<gene>
    <name evidence="16" type="ORF">DFR49_3841</name>
</gene>
<evidence type="ECO:0000256" key="7">
    <source>
        <dbReference type="ARBA" id="ARBA00023065"/>
    </source>
</evidence>
<evidence type="ECO:0000259" key="14">
    <source>
        <dbReference type="Pfam" id="PF00593"/>
    </source>
</evidence>
<reference evidence="16 17" key="1">
    <citation type="submission" date="2018-08" db="EMBL/GenBank/DDBJ databases">
        <title>Genomic Encyclopedia of Type Strains, Phase IV (KMG-IV): sequencing the most valuable type-strain genomes for metagenomic binning, comparative biology and taxonomic classification.</title>
        <authorList>
            <person name="Goeker M."/>
        </authorList>
    </citation>
    <scope>NUCLEOTIDE SEQUENCE [LARGE SCALE GENOMIC DNA]</scope>
    <source>
        <strain evidence="16 17">DSM 25527</strain>
    </source>
</reference>
<keyword evidence="8 12" id="KW-0798">TonB box</keyword>
<dbReference type="Pfam" id="PF07715">
    <property type="entry name" value="Plug"/>
    <property type="match status" value="1"/>
</dbReference>
<evidence type="ECO:0000256" key="11">
    <source>
        <dbReference type="PROSITE-ProRule" id="PRU01360"/>
    </source>
</evidence>
<evidence type="ECO:0000256" key="12">
    <source>
        <dbReference type="RuleBase" id="RU003357"/>
    </source>
</evidence>
<evidence type="ECO:0000256" key="3">
    <source>
        <dbReference type="ARBA" id="ARBA00022452"/>
    </source>
</evidence>
<organism evidence="16 17">
    <name type="scientific">Hephaestia caeni</name>
    <dbReference type="NCBI Taxonomy" id="645617"/>
    <lineage>
        <taxon>Bacteria</taxon>
        <taxon>Pseudomonadati</taxon>
        <taxon>Pseudomonadota</taxon>
        <taxon>Alphaproteobacteria</taxon>
        <taxon>Sphingomonadales</taxon>
        <taxon>Sphingomonadaceae</taxon>
        <taxon>Hephaestia</taxon>
    </lineage>
</organism>
<evidence type="ECO:0000256" key="8">
    <source>
        <dbReference type="ARBA" id="ARBA00023077"/>
    </source>
</evidence>
<feature type="domain" description="TonB-dependent receptor-like beta-barrel" evidence="14">
    <location>
        <begin position="276"/>
        <end position="694"/>
    </location>
</feature>
<sequence>MSKRFASLAGAGSVALMIGWAAPAMAQTSPDAQAAQHEEADSSLQLEEIVVTARKREERLQDVPISANIQTGAALERGGIANLERMTNYVPNLTIQPSPGVPSLYIRGIGSGPNNPAFEPSVGLFIDGLYMGRGRQTSGDFLDVERIEVLRGPQGALFGKNTSSGAINITTGVPTDERELSASMTGYVAGDKGIEATAVASGPLTDKLKARLALRYDNREGWLYNTAKDHHDPKRENIQGRLTLAYDPSDTVSFVLRTHLFDYDIQGDFFSTAPFGAKKTFTRATTPGVDEFDRGHGANIGLTTDIQLGGGYSLTSITGYSKFTYLRAVDSDFAVDPFFTTQFGESFWQLSQELRISSPSDGIFNWVAGVYAHRAESDNILAFSSISLGALDGTSRRSMDQKTDSLSGYVQGTFRLTEQWRVTAGLRGTVEKKDAIFIRDVTGSPPASWLATDLTGKIDETAFDPSVQIQYLTGPSMFYVSYAKGSKAGGFVAASTAVQQSGFAYDGETSQSFEVGAKLELFDRRAQLNIALFRTKYTDLQVSAWDPIANATLTRNAADATSKGIEAELTARLSSPLTFRGAIGYLDAKYDDFPGALCLYRQTAPAANCLENIGGTRIPRAPKWSASGGLDLDQPVGGNLHVTGNFTVSYRSGIFLDDNLNPASYQSGFAKIDARLGIGTLNGGWDVALVGQNLTNKLTSSYALGTPFAVNTESFSIDPPRVIGLQLRLKY</sequence>
<dbReference type="InterPro" id="IPR000531">
    <property type="entry name" value="Beta-barrel_TonB"/>
</dbReference>
<dbReference type="GO" id="GO:0006826">
    <property type="term" value="P:iron ion transport"/>
    <property type="evidence" value="ECO:0007669"/>
    <property type="project" value="UniProtKB-KW"/>
</dbReference>